<dbReference type="PANTHER" id="PTHR22789">
    <property type="entry name" value="FUCULOSE PHOSPHATE ALDOLASE"/>
    <property type="match status" value="1"/>
</dbReference>
<dbReference type="SMART" id="SM01007">
    <property type="entry name" value="Aldolase_II"/>
    <property type="match status" value="1"/>
</dbReference>
<dbReference type="EMBL" id="CP056165">
    <property type="protein sequence ID" value="QLX31605.1"/>
    <property type="molecule type" value="Genomic_DNA"/>
</dbReference>
<evidence type="ECO:0000313" key="8">
    <source>
        <dbReference type="Proteomes" id="UP000254454"/>
    </source>
</evidence>
<evidence type="ECO:0000313" key="10">
    <source>
        <dbReference type="Proteomes" id="UP000512146"/>
    </source>
</evidence>
<evidence type="ECO:0000313" key="6">
    <source>
        <dbReference type="EMBL" id="RDR22896.1"/>
    </source>
</evidence>
<organism evidence="6 8">
    <name type="scientific">Escherichia marmotae</name>
    <dbReference type="NCBI Taxonomy" id="1499973"/>
    <lineage>
        <taxon>Bacteria</taxon>
        <taxon>Pseudomonadati</taxon>
        <taxon>Pseudomonadota</taxon>
        <taxon>Gammaproteobacteria</taxon>
        <taxon>Enterobacterales</taxon>
        <taxon>Enterobacteriaceae</taxon>
        <taxon>Escherichia</taxon>
    </lineage>
</organism>
<dbReference type="Proteomes" id="UP000254454">
    <property type="component" value="Unassembled WGS sequence"/>
</dbReference>
<evidence type="ECO:0000256" key="1">
    <source>
        <dbReference type="ARBA" id="ARBA00022723"/>
    </source>
</evidence>
<reference evidence="7 9" key="2">
    <citation type="submission" date="2018-12" db="EMBL/GenBank/DDBJ databases">
        <authorList>
            <consortium name="Pathogen Informatics"/>
        </authorList>
    </citation>
    <scope>NUCLEOTIDE SEQUENCE [LARGE SCALE GENOMIC DNA]</scope>
    <source>
        <strain evidence="7 9">NCTC8196</strain>
    </source>
</reference>
<evidence type="ECO:0000313" key="4">
    <source>
        <dbReference type="EMBL" id="MDQ9293522.1"/>
    </source>
</evidence>
<reference evidence="6 8" key="1">
    <citation type="submission" date="2018-06" db="EMBL/GenBank/DDBJ databases">
        <title>Recombination Drives Gene Content and Phenotype Evolution in Wild Type E. coli Strains.</title>
        <authorList>
            <person name="Field C.M."/>
            <person name="Silander O.K."/>
            <person name="Van Nimwegen E."/>
        </authorList>
    </citation>
    <scope>NUCLEOTIDE SEQUENCE [LARGE SCALE GENOMIC DNA]</scope>
    <source>
        <strain evidence="6 8">SC344</strain>
    </source>
</reference>
<evidence type="ECO:0000313" key="7">
    <source>
        <dbReference type="EMBL" id="VED80993.1"/>
    </source>
</evidence>
<dbReference type="SUPFAM" id="SSF53639">
    <property type="entry name" value="AraD/HMP-PK domain-like"/>
    <property type="match status" value="1"/>
</dbReference>
<dbReference type="GO" id="GO:0008738">
    <property type="term" value="F:L-fuculose-phosphate aldolase activity"/>
    <property type="evidence" value="ECO:0007669"/>
    <property type="project" value="UniProtKB-EC"/>
</dbReference>
<dbReference type="RefSeq" id="WP_000889975.1">
    <property type="nucleotide sequence ID" value="NZ_ADKG01000011.1"/>
</dbReference>
<dbReference type="Gene3D" id="3.40.225.10">
    <property type="entry name" value="Class II aldolase/adducin N-terminal domain"/>
    <property type="match status" value="1"/>
</dbReference>
<evidence type="ECO:0000256" key="2">
    <source>
        <dbReference type="ARBA" id="ARBA00023239"/>
    </source>
</evidence>
<feature type="domain" description="Class II aldolase/adducin N-terminal" evidence="3">
    <location>
        <begin position="7"/>
        <end position="188"/>
    </location>
</feature>
<dbReference type="InterPro" id="IPR036409">
    <property type="entry name" value="Aldolase_II/adducin_N_sf"/>
</dbReference>
<dbReference type="AlphaFoldDB" id="A0A370V2N9"/>
<dbReference type="InterPro" id="IPR050197">
    <property type="entry name" value="Aldolase_class_II_sugar_metab"/>
</dbReference>
<keyword evidence="1" id="KW-0479">Metal-binding</keyword>
<dbReference type="EMBL" id="LR134270">
    <property type="protein sequence ID" value="VED80993.1"/>
    <property type="molecule type" value="Genomic_DNA"/>
</dbReference>
<proteinExistence type="predicted"/>
<sequence>MLEILKQQVVEMAKTTQQWGMCKHKAGNTSVRDPETGLICVTPTTVDKNELTVRDIVVLSPEGEIVENLSGLRPTSECMMHLQAYRTRQDIHAVCHTHSRFASIFAVLEKSIPAVIYECAILNLQQGIVPVAPFALPGTQELALSIIEPLQQADAILLGRHGAMTVDVSSYDAVLKSAYLEELAEIYYHTLLVNGLQEPKVFSGEELACWSYPQVIR</sequence>
<keyword evidence="2 6" id="KW-0456">Lyase</keyword>
<protein>
    <submittedName>
        <fullName evidence="4">Class II aldolase/adducin family protein</fullName>
    </submittedName>
    <submittedName>
        <fullName evidence="6">L-fuculose phosphate aldolase</fullName>
        <ecNumber evidence="6">4.1.2.17</ecNumber>
    </submittedName>
</protein>
<evidence type="ECO:0000313" key="9">
    <source>
        <dbReference type="Proteomes" id="UP000277464"/>
    </source>
</evidence>
<reference evidence="4 11" key="4">
    <citation type="submission" date="2021-05" db="EMBL/GenBank/DDBJ databases">
        <title>Genome sequence of E. marmotae isolates.</title>
        <authorList>
            <person name="Binsker U."/>
            <person name="Hammerl J.A."/>
        </authorList>
    </citation>
    <scope>NUCLEOTIDE SEQUENCE [LARGE SCALE GENOMIC DNA]</scope>
    <source>
        <strain evidence="4 11">21-MO00586</strain>
    </source>
</reference>
<dbReference type="Proteomes" id="UP001235723">
    <property type="component" value="Unassembled WGS sequence"/>
</dbReference>
<dbReference type="GO" id="GO:0019323">
    <property type="term" value="P:pentose catabolic process"/>
    <property type="evidence" value="ECO:0007669"/>
    <property type="project" value="TreeGrafter"/>
</dbReference>
<dbReference type="Proteomes" id="UP000277464">
    <property type="component" value="Chromosome"/>
</dbReference>
<dbReference type="EMBL" id="JAHCRT010000004">
    <property type="protein sequence ID" value="MDQ9293522.1"/>
    <property type="molecule type" value="Genomic_DNA"/>
</dbReference>
<dbReference type="GO" id="GO:0046872">
    <property type="term" value="F:metal ion binding"/>
    <property type="evidence" value="ECO:0007669"/>
    <property type="project" value="UniProtKB-KW"/>
</dbReference>
<dbReference type="Proteomes" id="UP000512146">
    <property type="component" value="Chromosome"/>
</dbReference>
<gene>
    <name evidence="6" type="primary">fucA_4</name>
    <name evidence="7" type="synonym">fucA_3</name>
    <name evidence="6" type="ORF">C4A13_03857</name>
    <name evidence="5" type="ORF">HV276_18620</name>
    <name evidence="4" type="ORF">KJE03_08515</name>
    <name evidence="7" type="ORF">NCTC8196_03714</name>
</gene>
<reference evidence="5 10" key="3">
    <citation type="submission" date="2020-06" db="EMBL/GenBank/DDBJ databases">
        <title>REHAB project genomes.</title>
        <authorList>
            <person name="Shaw L.P."/>
        </authorList>
    </citation>
    <scope>NUCLEOTIDE SEQUENCE [LARGE SCALE GENOMIC DNA]</scope>
    <source>
        <strain evidence="5 10">RHBSTW-00777</strain>
    </source>
</reference>
<dbReference type="EMBL" id="QONO01000201">
    <property type="protein sequence ID" value="RDR22896.1"/>
    <property type="molecule type" value="Genomic_DNA"/>
</dbReference>
<evidence type="ECO:0000259" key="3">
    <source>
        <dbReference type="SMART" id="SM01007"/>
    </source>
</evidence>
<dbReference type="EC" id="4.1.2.17" evidence="6"/>
<dbReference type="InterPro" id="IPR001303">
    <property type="entry name" value="Aldolase_II/adducin_N"/>
</dbReference>
<evidence type="ECO:0000313" key="11">
    <source>
        <dbReference type="Proteomes" id="UP001235723"/>
    </source>
</evidence>
<evidence type="ECO:0000313" key="5">
    <source>
        <dbReference type="EMBL" id="QLX31605.1"/>
    </source>
</evidence>
<dbReference type="GO" id="GO:0005829">
    <property type="term" value="C:cytosol"/>
    <property type="evidence" value="ECO:0007669"/>
    <property type="project" value="TreeGrafter"/>
</dbReference>
<dbReference type="PANTHER" id="PTHR22789:SF0">
    <property type="entry name" value="3-OXO-TETRONATE 4-PHOSPHATE DECARBOXYLASE-RELATED"/>
    <property type="match status" value="1"/>
</dbReference>
<dbReference type="Pfam" id="PF00596">
    <property type="entry name" value="Aldolase_II"/>
    <property type="match status" value="1"/>
</dbReference>
<name>A0A370V2N9_9ESCH</name>
<keyword evidence="11" id="KW-1185">Reference proteome</keyword>
<dbReference type="GeneID" id="86947750"/>
<accession>A0A370V2N9</accession>